<sequence>MAMARATSGPAYPERFYAAASYVGFDGSDSSAKQVSSKFSNDTALLLYALYQQATVGPCNTPKPSAWRPVEQSKWKRLDSVSADIYVSVLEFENHTCRKKLCGGYN</sequence>
<dbReference type="PANTHER" id="PTHR23310:SF77">
    <property type="entry name" value="LD25952P"/>
    <property type="match status" value="1"/>
</dbReference>
<dbReference type="AlphaFoldDB" id="A0A8X7UD14"/>
<dbReference type="GO" id="GO:0006631">
    <property type="term" value="P:fatty acid metabolic process"/>
    <property type="evidence" value="ECO:0007669"/>
    <property type="project" value="TreeGrafter"/>
</dbReference>
<dbReference type="PROSITE" id="PS51228">
    <property type="entry name" value="ACB_2"/>
    <property type="match status" value="1"/>
</dbReference>
<comment type="similarity">
    <text evidence="1">Belongs to the ACBP family.</text>
</comment>
<dbReference type="GO" id="GO:0005737">
    <property type="term" value="C:cytoplasm"/>
    <property type="evidence" value="ECO:0007669"/>
    <property type="project" value="TreeGrafter"/>
</dbReference>
<evidence type="ECO:0000259" key="3">
    <source>
        <dbReference type="PROSITE" id="PS51228"/>
    </source>
</evidence>
<accession>A0A8X7UD14</accession>
<reference evidence="4 5" key="1">
    <citation type="submission" date="2020-02" db="EMBL/GenBank/DDBJ databases">
        <authorList>
            <person name="Ma Q."/>
            <person name="Huang Y."/>
            <person name="Song X."/>
            <person name="Pei D."/>
        </authorList>
    </citation>
    <scope>NUCLEOTIDE SEQUENCE [LARGE SCALE GENOMIC DNA]</scope>
    <source>
        <strain evidence="4">Sxm20200214</strain>
        <tissue evidence="4">Leaf</tissue>
    </source>
</reference>
<dbReference type="Pfam" id="PF00887">
    <property type="entry name" value="ACBP"/>
    <property type="match status" value="1"/>
</dbReference>
<name>A0A8X7UD14_BRACI</name>
<evidence type="ECO:0000313" key="4">
    <source>
        <dbReference type="EMBL" id="KAG2273061.1"/>
    </source>
</evidence>
<dbReference type="GO" id="GO:0000062">
    <property type="term" value="F:fatty-acyl-CoA binding"/>
    <property type="evidence" value="ECO:0007669"/>
    <property type="project" value="InterPro"/>
</dbReference>
<dbReference type="Gene3D" id="1.20.80.10">
    <property type="match status" value="1"/>
</dbReference>
<dbReference type="EMBL" id="JAAMPC010000013">
    <property type="protein sequence ID" value="KAG2273061.1"/>
    <property type="molecule type" value="Genomic_DNA"/>
</dbReference>
<dbReference type="SUPFAM" id="SSF47027">
    <property type="entry name" value="Acyl-CoA binding protein"/>
    <property type="match status" value="1"/>
</dbReference>
<dbReference type="PANTHER" id="PTHR23310">
    <property type="entry name" value="ACYL-COA-BINDING PROTEIN, ACBP"/>
    <property type="match status" value="1"/>
</dbReference>
<protein>
    <recommendedName>
        <fullName evidence="3">ACB domain-containing protein</fullName>
    </recommendedName>
</protein>
<dbReference type="Proteomes" id="UP000886595">
    <property type="component" value="Unassembled WGS sequence"/>
</dbReference>
<gene>
    <name evidence="4" type="ORF">Bca52824_067616</name>
</gene>
<proteinExistence type="inferred from homology"/>
<dbReference type="InterPro" id="IPR035984">
    <property type="entry name" value="Acyl-CoA-binding_sf"/>
</dbReference>
<dbReference type="OrthoDB" id="1727401at2759"/>
<keyword evidence="2" id="KW-0446">Lipid-binding</keyword>
<keyword evidence="5" id="KW-1185">Reference proteome</keyword>
<feature type="domain" description="ACB" evidence="3">
    <location>
        <begin position="12"/>
        <end position="106"/>
    </location>
</feature>
<comment type="caution">
    <text evidence="4">The sequence shown here is derived from an EMBL/GenBank/DDBJ whole genome shotgun (WGS) entry which is preliminary data.</text>
</comment>
<organism evidence="4 5">
    <name type="scientific">Brassica carinata</name>
    <name type="common">Ethiopian mustard</name>
    <name type="synonym">Abyssinian cabbage</name>
    <dbReference type="NCBI Taxonomy" id="52824"/>
    <lineage>
        <taxon>Eukaryota</taxon>
        <taxon>Viridiplantae</taxon>
        <taxon>Streptophyta</taxon>
        <taxon>Embryophyta</taxon>
        <taxon>Tracheophyta</taxon>
        <taxon>Spermatophyta</taxon>
        <taxon>Magnoliopsida</taxon>
        <taxon>eudicotyledons</taxon>
        <taxon>Gunneridae</taxon>
        <taxon>Pentapetalae</taxon>
        <taxon>rosids</taxon>
        <taxon>malvids</taxon>
        <taxon>Brassicales</taxon>
        <taxon>Brassicaceae</taxon>
        <taxon>Brassiceae</taxon>
        <taxon>Brassica</taxon>
    </lineage>
</organism>
<evidence type="ECO:0000313" key="5">
    <source>
        <dbReference type="Proteomes" id="UP000886595"/>
    </source>
</evidence>
<dbReference type="InterPro" id="IPR000582">
    <property type="entry name" value="Acyl-CoA-binding_protein"/>
</dbReference>
<dbReference type="InterPro" id="IPR014352">
    <property type="entry name" value="FERM/acyl-CoA-bd_prot_sf"/>
</dbReference>
<evidence type="ECO:0000256" key="1">
    <source>
        <dbReference type="ARBA" id="ARBA00005567"/>
    </source>
</evidence>
<evidence type="ECO:0000256" key="2">
    <source>
        <dbReference type="ARBA" id="ARBA00023121"/>
    </source>
</evidence>